<protein>
    <recommendedName>
        <fullName evidence="5">Tc3 transposase DNA binding domain-containing protein</fullName>
    </recommendedName>
</protein>
<feature type="domain" description="Transposase IS30-like HTH" evidence="2">
    <location>
        <begin position="6"/>
        <end position="44"/>
    </location>
</feature>
<gene>
    <name evidence="3" type="ORF">XAT740_LOCUS39308</name>
</gene>
<dbReference type="InterPro" id="IPR036397">
    <property type="entry name" value="RNaseH_sf"/>
</dbReference>
<evidence type="ECO:0008006" key="5">
    <source>
        <dbReference type="Google" id="ProtNLM"/>
    </source>
</evidence>
<dbReference type="Pfam" id="PF13358">
    <property type="entry name" value="DDE_3"/>
    <property type="match status" value="1"/>
</dbReference>
<dbReference type="InterPro" id="IPR009057">
    <property type="entry name" value="Homeodomain-like_sf"/>
</dbReference>
<dbReference type="Proteomes" id="UP000663828">
    <property type="component" value="Unassembled WGS sequence"/>
</dbReference>
<dbReference type="InterPro" id="IPR025246">
    <property type="entry name" value="IS30-like_HTH"/>
</dbReference>
<proteinExistence type="predicted"/>
<feature type="domain" description="Tc1-like transposase DDE" evidence="1">
    <location>
        <begin position="69"/>
        <end position="129"/>
    </location>
</feature>
<dbReference type="EMBL" id="CAJNOR010004340">
    <property type="protein sequence ID" value="CAF1494925.1"/>
    <property type="molecule type" value="Genomic_DNA"/>
</dbReference>
<name>A0A815SQY5_ADIRI</name>
<dbReference type="SUPFAM" id="SSF46689">
    <property type="entry name" value="Homeodomain-like"/>
    <property type="match status" value="1"/>
</dbReference>
<evidence type="ECO:0000259" key="1">
    <source>
        <dbReference type="Pfam" id="PF13358"/>
    </source>
</evidence>
<dbReference type="GO" id="GO:0003676">
    <property type="term" value="F:nucleic acid binding"/>
    <property type="evidence" value="ECO:0007669"/>
    <property type="project" value="InterPro"/>
</dbReference>
<evidence type="ECO:0000313" key="4">
    <source>
        <dbReference type="Proteomes" id="UP000663828"/>
    </source>
</evidence>
<dbReference type="Pfam" id="PF13936">
    <property type="entry name" value="HTH_38"/>
    <property type="match status" value="1"/>
</dbReference>
<dbReference type="Gene3D" id="3.30.420.10">
    <property type="entry name" value="Ribonuclease H-like superfamily/Ribonuclease H"/>
    <property type="match status" value="1"/>
</dbReference>
<reference evidence="3" key="1">
    <citation type="submission" date="2021-02" db="EMBL/GenBank/DDBJ databases">
        <authorList>
            <person name="Nowell W R."/>
        </authorList>
    </citation>
    <scope>NUCLEOTIDE SEQUENCE</scope>
</reference>
<evidence type="ECO:0000313" key="3">
    <source>
        <dbReference type="EMBL" id="CAF1494925.1"/>
    </source>
</evidence>
<comment type="caution">
    <text evidence="3">The sequence shown here is derived from an EMBL/GenBank/DDBJ whole genome shotgun (WGS) entry which is preliminary data.</text>
</comment>
<dbReference type="InterPro" id="IPR038717">
    <property type="entry name" value="Tc1-like_DDE_dom"/>
</dbReference>
<keyword evidence="4" id="KW-1185">Reference proteome</keyword>
<evidence type="ECO:0000259" key="2">
    <source>
        <dbReference type="Pfam" id="PF13936"/>
    </source>
</evidence>
<organism evidence="3 4">
    <name type="scientific">Adineta ricciae</name>
    <name type="common">Rotifer</name>
    <dbReference type="NCBI Taxonomy" id="249248"/>
    <lineage>
        <taxon>Eukaryota</taxon>
        <taxon>Metazoa</taxon>
        <taxon>Spiralia</taxon>
        <taxon>Gnathifera</taxon>
        <taxon>Rotifera</taxon>
        <taxon>Eurotatoria</taxon>
        <taxon>Bdelloidea</taxon>
        <taxon>Adinetida</taxon>
        <taxon>Adinetidae</taxon>
        <taxon>Adineta</taxon>
    </lineage>
</organism>
<dbReference type="AlphaFoldDB" id="A0A815SQY5"/>
<sequence length="130" mass="15238">MPKAIQLTEDEKKHILELYKQNNPHREIAKKINRSKTVVTNLLKDPLKYGSRKQTGRRRKVDERTKRHILRAAIDIGASIGGSDWIFQQDNAPLHRAKVNVTWFKSKKINVLPWPSLSPYLNPIENLWEY</sequence>
<accession>A0A815SQY5</accession>